<dbReference type="Gene3D" id="3.30.70.1820">
    <property type="entry name" value="L1 transposable element, RRM domain"/>
    <property type="match status" value="1"/>
</dbReference>
<evidence type="ECO:0000256" key="1">
    <source>
        <dbReference type="SAM" id="MobiDB-lite"/>
    </source>
</evidence>
<dbReference type="InterPro" id="IPR004244">
    <property type="entry name" value="Transposase_22"/>
</dbReference>
<organism evidence="2 3">
    <name type="scientific">Larimichthys crocea</name>
    <name type="common">Large yellow croaker</name>
    <name type="synonym">Pseudosciaena crocea</name>
    <dbReference type="NCBI Taxonomy" id="215358"/>
    <lineage>
        <taxon>Eukaryota</taxon>
        <taxon>Metazoa</taxon>
        <taxon>Chordata</taxon>
        <taxon>Craniata</taxon>
        <taxon>Vertebrata</taxon>
        <taxon>Euteleostomi</taxon>
        <taxon>Actinopterygii</taxon>
        <taxon>Neopterygii</taxon>
        <taxon>Teleostei</taxon>
        <taxon>Neoteleostei</taxon>
        <taxon>Acanthomorphata</taxon>
        <taxon>Eupercaria</taxon>
        <taxon>Sciaenidae</taxon>
        <taxon>Larimichthys</taxon>
    </lineage>
</organism>
<protein>
    <submittedName>
        <fullName evidence="2">LINE-1 retrotransposable element ORF1 protein</fullName>
    </submittedName>
</protein>
<evidence type="ECO:0000313" key="3">
    <source>
        <dbReference type="Proteomes" id="UP000424527"/>
    </source>
</evidence>
<dbReference type="FunFam" id="3.30.70.1820:FF:000004">
    <property type="entry name" value="Uncharacterized protein"/>
    <property type="match status" value="1"/>
</dbReference>
<reference evidence="2 3" key="1">
    <citation type="submission" date="2019-07" db="EMBL/GenBank/DDBJ databases">
        <title>Chromosome genome assembly for large yellow croaker.</title>
        <authorList>
            <person name="Xiao S."/>
        </authorList>
    </citation>
    <scope>NUCLEOTIDE SEQUENCE [LARGE SCALE GENOMIC DNA]</scope>
    <source>
        <strain evidence="2">JMULYC20181020</strain>
        <tissue evidence="2">Muscle</tissue>
    </source>
</reference>
<feature type="region of interest" description="Disordered" evidence="1">
    <location>
        <begin position="1"/>
        <end position="24"/>
    </location>
</feature>
<proteinExistence type="predicted"/>
<sequence length="193" mass="22667">MEKRVESLEMTEQEWQANPPASKTDVERIWDKLQDMEDRSRRNNVRFFGFPEGKEGGDAVKFLEELLPNLLNIKGRREIERAHRIAGQRPATGDRPRPILARFLRSSDRDAVLRAARNKGKLSWGNTTIMLFPDYSRATQMKRDKFKECKKKLHEREVRFRMLFPAKLRIETGQGERAFECPREAMAFIDAMQ</sequence>
<evidence type="ECO:0000313" key="2">
    <source>
        <dbReference type="EMBL" id="KAE8292510.1"/>
    </source>
</evidence>
<dbReference type="Proteomes" id="UP000424527">
    <property type="component" value="Unassembled WGS sequence"/>
</dbReference>
<gene>
    <name evidence="2" type="ORF">D5F01_LYC09880</name>
</gene>
<dbReference type="EMBL" id="REGW02000009">
    <property type="protein sequence ID" value="KAE8292510.1"/>
    <property type="molecule type" value="Genomic_DNA"/>
</dbReference>
<keyword evidence="3" id="KW-1185">Reference proteome</keyword>
<accession>A0A6G0IM59</accession>
<name>A0A6G0IM59_LARCR</name>
<dbReference type="PANTHER" id="PTHR11505">
    <property type="entry name" value="L1 TRANSPOSABLE ELEMENT-RELATED"/>
    <property type="match status" value="1"/>
</dbReference>
<comment type="caution">
    <text evidence="2">The sequence shown here is derived from an EMBL/GenBank/DDBJ whole genome shotgun (WGS) entry which is preliminary data.</text>
</comment>
<dbReference type="AlphaFoldDB" id="A0A6G0IM59"/>